<dbReference type="CDD" id="cd00175">
    <property type="entry name" value="SNc"/>
    <property type="match status" value="1"/>
</dbReference>
<dbReference type="PANTHER" id="PTHR12302">
    <property type="entry name" value="EBNA2 BINDING PROTEIN P100"/>
    <property type="match status" value="1"/>
</dbReference>
<gene>
    <name evidence="11" type="ORF">E6O75_ATG05283</name>
</gene>
<keyword evidence="12" id="KW-1185">Reference proteome</keyword>
<dbReference type="STRING" id="86259.A0A4Z1P2H7"/>
<dbReference type="GO" id="GO:0003723">
    <property type="term" value="F:RNA binding"/>
    <property type="evidence" value="ECO:0007669"/>
    <property type="project" value="UniProtKB-UniRule"/>
</dbReference>
<dbReference type="InterPro" id="IPR035437">
    <property type="entry name" value="SNase_OB-fold_sf"/>
</dbReference>
<dbReference type="GO" id="GO:0005634">
    <property type="term" value="C:nucleus"/>
    <property type="evidence" value="ECO:0007669"/>
    <property type="project" value="TreeGrafter"/>
</dbReference>
<sequence length="896" mass="99182">MAQTSGTLSAKVKSVISGDTLVLSHPSDPRKERQLSLAFVTAPRLKKEGDEPFAFASRDFLRKLLVGKIINFRVLYVIPTSKREYGVAWLPDGKGGMLQLPEEGVKEGWLKVRDDAGKREGDGDTTLLVEKLQVAEAHAKADSKGVWAENNGEDSIECAYEVADPASFVKENQGKAIDGIVERVLSGDRMIVRLQLSPKEHVQTMLLIAGIRAPSTKRMNPSNQQEQAAEPFGDEAQQFVEVRLLQRNVVVNVLGLSPQNQIVGSVKHPSQGTIAPHILKAGLANCTDFHSTLLGADMGELRQAEKAARAANLGKHKHASAPQKVGSENDAVISRILSADTIFIRNNKTGIERRINLSSVRQPKPSDPKQAPWQAEAKEFLRKRAIGKHAKYQINGKRAATEGYEEREMATVTLAGKNVGLLLVENGFASVIRHRADDTDRSPIYDDLLLAEQEAQTSKKGMWSDKANASKQYVDHSESLEKARRQMTILSRQRKVAAVVDFVKSASRFTVLIPKDNAKLTFVLSGIRAPRSARNPTDQGEPFGKEAHDFANKRLQQRDVEIDVEDIDKVGGFIGALFVNRENFAKLLLEEGYASVHAYSAEKSGNGPELFAAEKKAKEGRKGMWHDWDPSQDEDGENAGYTNGGSDGHAAEAPATPRKQDYREVVVTHVDESGRLKLQQIGTGTTAKLEELMSSFRKFHLTAKPLADAPKVGEVVSAKFMGDWYRAKIRRNDREKKRAEVNYFDYGNSEMVDWKDLRPLPQEKFGQQVLKPQAVDATLSYVQLPSGQYLADTIDFLQTQVQDRQLVAAIDFQEKDGSLSVTLYDAGKSPKAEDSINAELVLEGLAMVPRKMKAWERGADILKVLSKAEVEAKDAHRGTWEYGDVLPDEDLEPLRK</sequence>
<organism evidence="11 12">
    <name type="scientific">Venturia nashicola</name>
    <dbReference type="NCBI Taxonomy" id="86259"/>
    <lineage>
        <taxon>Eukaryota</taxon>
        <taxon>Fungi</taxon>
        <taxon>Dikarya</taxon>
        <taxon>Ascomycota</taxon>
        <taxon>Pezizomycotina</taxon>
        <taxon>Dothideomycetes</taxon>
        <taxon>Pleosporomycetidae</taxon>
        <taxon>Venturiales</taxon>
        <taxon>Venturiaceae</taxon>
        <taxon>Venturia</taxon>
    </lineage>
</organism>
<dbReference type="AlphaFoldDB" id="A0A4Z1P2H7"/>
<comment type="caution">
    <text evidence="11">The sequence shown here is derived from an EMBL/GenBank/DDBJ whole genome shotgun (WGS) entry which is preliminary data.</text>
</comment>
<dbReference type="Pfam" id="PF00565">
    <property type="entry name" value="SNase"/>
    <property type="match status" value="3"/>
</dbReference>
<feature type="domain" description="Tudor" evidence="9">
    <location>
        <begin position="709"/>
        <end position="767"/>
    </location>
</feature>
<evidence type="ECO:0000313" key="12">
    <source>
        <dbReference type="Proteomes" id="UP000298493"/>
    </source>
</evidence>
<dbReference type="PANTHER" id="PTHR12302:SF2">
    <property type="entry name" value="STAPHYLOCOCCAL NUCLEASE DOMAIN-CONTAINING PROTEIN 1"/>
    <property type="match status" value="1"/>
</dbReference>
<comment type="subcellular location">
    <subcellularLocation>
        <location evidence="1 7">Cytoplasm</location>
    </subcellularLocation>
</comment>
<dbReference type="Gene3D" id="2.40.50.90">
    <property type="match status" value="5"/>
</dbReference>
<dbReference type="GO" id="GO:0031332">
    <property type="term" value="C:RNAi effector complex"/>
    <property type="evidence" value="ECO:0007669"/>
    <property type="project" value="InterPro"/>
</dbReference>
<name>A0A4Z1P2H7_9PEZI</name>
<evidence type="ECO:0000256" key="6">
    <source>
        <dbReference type="ARBA" id="ARBA00022737"/>
    </source>
</evidence>
<feature type="domain" description="TNase-like" evidence="10">
    <location>
        <begin position="175"/>
        <end position="318"/>
    </location>
</feature>
<evidence type="ECO:0000256" key="8">
    <source>
        <dbReference type="SAM" id="MobiDB-lite"/>
    </source>
</evidence>
<feature type="domain" description="TNase-like" evidence="10">
    <location>
        <begin position="494"/>
        <end position="627"/>
    </location>
</feature>
<evidence type="ECO:0000256" key="4">
    <source>
        <dbReference type="ARBA" id="ARBA00022490"/>
    </source>
</evidence>
<dbReference type="InterPro" id="IPR016685">
    <property type="entry name" value="Silence_cplx_Nase-comp_TudorSN"/>
</dbReference>
<dbReference type="SUPFAM" id="SSF50199">
    <property type="entry name" value="Staphylococcal nuclease"/>
    <property type="match status" value="5"/>
</dbReference>
<evidence type="ECO:0000256" key="3">
    <source>
        <dbReference type="ARBA" id="ARBA00014651"/>
    </source>
</evidence>
<dbReference type="FunFam" id="2.30.30.140:FF:000018">
    <property type="entry name" value="Serine/threonine-protein kinase 31"/>
    <property type="match status" value="1"/>
</dbReference>
<feature type="region of interest" description="Disordered" evidence="8">
    <location>
        <begin position="621"/>
        <end position="662"/>
    </location>
</feature>
<keyword evidence="5" id="KW-0597">Phosphoprotein</keyword>
<dbReference type="GO" id="GO:0031047">
    <property type="term" value="P:regulatory ncRNA-mediated gene silencing"/>
    <property type="evidence" value="ECO:0007669"/>
    <property type="project" value="UniProtKB-UniRule"/>
</dbReference>
<feature type="domain" description="TNase-like" evidence="10">
    <location>
        <begin position="327"/>
        <end position="465"/>
    </location>
</feature>
<dbReference type="PROSITE" id="PS50304">
    <property type="entry name" value="TUDOR"/>
    <property type="match status" value="1"/>
</dbReference>
<feature type="domain" description="TNase-like" evidence="10">
    <location>
        <begin position="6"/>
        <end position="149"/>
    </location>
</feature>
<dbReference type="PIRSF" id="PIRSF017179">
    <property type="entry name" value="RISC-Tudor-SN"/>
    <property type="match status" value="1"/>
</dbReference>
<dbReference type="SUPFAM" id="SSF63748">
    <property type="entry name" value="Tudor/PWWP/MBT"/>
    <property type="match status" value="1"/>
</dbReference>
<reference evidence="11 12" key="1">
    <citation type="submission" date="2019-04" db="EMBL/GenBank/DDBJ databases">
        <title>High contiguity whole genome sequence and gene annotation resource for two Venturia nashicola isolates.</title>
        <authorList>
            <person name="Prokchorchik M."/>
            <person name="Won K."/>
            <person name="Lee Y."/>
            <person name="Choi E.D."/>
            <person name="Segonzac C."/>
            <person name="Sohn K.H."/>
        </authorList>
    </citation>
    <scope>NUCLEOTIDE SEQUENCE [LARGE SCALE GENOMIC DNA]</scope>
    <source>
        <strain evidence="11 12">PRI2</strain>
    </source>
</reference>
<dbReference type="Proteomes" id="UP000298493">
    <property type="component" value="Unassembled WGS sequence"/>
</dbReference>
<dbReference type="GO" id="GO:0005829">
    <property type="term" value="C:cytosol"/>
    <property type="evidence" value="ECO:0007669"/>
    <property type="project" value="UniProtKB-UniRule"/>
</dbReference>
<dbReference type="Gene3D" id="2.30.30.140">
    <property type="match status" value="1"/>
</dbReference>
<dbReference type="Pfam" id="PF00567">
    <property type="entry name" value="TUDOR"/>
    <property type="match status" value="1"/>
</dbReference>
<proteinExistence type="predicted"/>
<dbReference type="FunFam" id="2.40.50.90:FF:000019">
    <property type="entry name" value="Transcription factor (Snd1/p100), putative"/>
    <property type="match status" value="1"/>
</dbReference>
<keyword evidence="4 7" id="KW-0963">Cytoplasm</keyword>
<evidence type="ECO:0000313" key="11">
    <source>
        <dbReference type="EMBL" id="TID20519.1"/>
    </source>
</evidence>
<dbReference type="InterPro" id="IPR002999">
    <property type="entry name" value="Tudor"/>
</dbReference>
<dbReference type="FunFam" id="2.40.50.90:FF:000010">
    <property type="entry name" value="Ribonuclease"/>
    <property type="match status" value="1"/>
</dbReference>
<accession>A0A4Z1P2H7</accession>
<dbReference type="PROSITE" id="PS50830">
    <property type="entry name" value="TNASE_3"/>
    <property type="match status" value="4"/>
</dbReference>
<evidence type="ECO:0000256" key="5">
    <source>
        <dbReference type="ARBA" id="ARBA00022553"/>
    </source>
</evidence>
<dbReference type="FunFam" id="2.40.50.90:FF:000030">
    <property type="entry name" value="Transcription factor (Snd1/p100), putative"/>
    <property type="match status" value="1"/>
</dbReference>
<evidence type="ECO:0000259" key="9">
    <source>
        <dbReference type="PROSITE" id="PS50304"/>
    </source>
</evidence>
<protein>
    <recommendedName>
        <fullName evidence="2">Probable endonuclease LCL3</fullName>
    </recommendedName>
    <alternativeName>
        <fullName evidence="3">Probable endonuclease lcl3</fullName>
    </alternativeName>
</protein>
<dbReference type="EMBL" id="SNSC02000010">
    <property type="protein sequence ID" value="TID20519.1"/>
    <property type="molecule type" value="Genomic_DNA"/>
</dbReference>
<dbReference type="SMART" id="SM00333">
    <property type="entry name" value="TUDOR"/>
    <property type="match status" value="1"/>
</dbReference>
<evidence type="ECO:0000256" key="1">
    <source>
        <dbReference type="ARBA" id="ARBA00004496"/>
    </source>
</evidence>
<dbReference type="OrthoDB" id="10023235at2759"/>
<evidence type="ECO:0000256" key="7">
    <source>
        <dbReference type="PIRNR" id="PIRNR017179"/>
    </source>
</evidence>
<dbReference type="SMART" id="SM00318">
    <property type="entry name" value="SNc"/>
    <property type="match status" value="4"/>
</dbReference>
<keyword evidence="6" id="KW-0677">Repeat</keyword>
<dbReference type="GO" id="GO:0006402">
    <property type="term" value="P:mRNA catabolic process"/>
    <property type="evidence" value="ECO:0007669"/>
    <property type="project" value="UniProtKB-UniRule"/>
</dbReference>
<evidence type="ECO:0000259" key="10">
    <source>
        <dbReference type="PROSITE" id="PS50830"/>
    </source>
</evidence>
<evidence type="ECO:0000256" key="2">
    <source>
        <dbReference type="ARBA" id="ARBA00013404"/>
    </source>
</evidence>
<dbReference type="InterPro" id="IPR016071">
    <property type="entry name" value="Staphylococal_nuclease_OB-fold"/>
</dbReference>
<dbReference type="GO" id="GO:0004518">
    <property type="term" value="F:nuclease activity"/>
    <property type="evidence" value="ECO:0007669"/>
    <property type="project" value="TreeGrafter"/>
</dbReference>